<feature type="transmembrane region" description="Helical" evidence="12">
    <location>
        <begin position="170"/>
        <end position="189"/>
    </location>
</feature>
<evidence type="ECO:0000256" key="2">
    <source>
        <dbReference type="ARBA" id="ARBA00010663"/>
    </source>
</evidence>
<comment type="subcellular location">
    <subcellularLocation>
        <location evidence="1">Cell membrane</location>
        <topology evidence="1">Multi-pass membrane protein</topology>
    </subcellularLocation>
</comment>
<feature type="transmembrane region" description="Helical" evidence="12">
    <location>
        <begin position="69"/>
        <end position="90"/>
    </location>
</feature>
<dbReference type="InterPro" id="IPR017452">
    <property type="entry name" value="GPCR_Rhodpsn_7TM"/>
</dbReference>
<keyword evidence="7" id="KW-0297">G-protein coupled receptor</keyword>
<dbReference type="PANTHER" id="PTHR26453">
    <property type="entry name" value="OLFACTORY RECEPTOR"/>
    <property type="match status" value="1"/>
</dbReference>
<dbReference type="GO" id="GO:0004930">
    <property type="term" value="F:G protein-coupled receptor activity"/>
    <property type="evidence" value="ECO:0007669"/>
    <property type="project" value="UniProtKB-KW"/>
</dbReference>
<organism evidence="14 15">
    <name type="scientific">Heterocephalus glaber</name>
    <name type="common">Naked mole rat</name>
    <dbReference type="NCBI Taxonomy" id="10181"/>
    <lineage>
        <taxon>Eukaryota</taxon>
        <taxon>Metazoa</taxon>
        <taxon>Chordata</taxon>
        <taxon>Craniata</taxon>
        <taxon>Vertebrata</taxon>
        <taxon>Euteleostomi</taxon>
        <taxon>Mammalia</taxon>
        <taxon>Eutheria</taxon>
        <taxon>Euarchontoglires</taxon>
        <taxon>Glires</taxon>
        <taxon>Rodentia</taxon>
        <taxon>Hystricomorpha</taxon>
        <taxon>Bathyergidae</taxon>
        <taxon>Heterocephalus</taxon>
    </lineage>
</organism>
<dbReference type="GO" id="GO:0005886">
    <property type="term" value="C:plasma membrane"/>
    <property type="evidence" value="ECO:0007669"/>
    <property type="project" value="UniProtKB-SubCell"/>
</dbReference>
<keyword evidence="6 12" id="KW-1133">Transmembrane helix</keyword>
<dbReference type="PROSITE" id="PS50262">
    <property type="entry name" value="G_PROTEIN_RECEP_F1_2"/>
    <property type="match status" value="1"/>
</dbReference>
<dbReference type="RefSeq" id="XP_012923328.2">
    <property type="nucleotide sequence ID" value="XM_013067874.2"/>
</dbReference>
<reference evidence="14 15" key="1">
    <citation type="journal article" date="2011" name="Nature">
        <title>Genome sequencing reveals insights into physiology and longevity of the naked mole rat.</title>
        <authorList>
            <person name="Kim E.B."/>
            <person name="Fang X."/>
            <person name="Fushan A.A."/>
            <person name="Huang Z."/>
            <person name="Lobanov A.V."/>
            <person name="Han L."/>
            <person name="Marino S.M."/>
            <person name="Sun X."/>
            <person name="Turanov A.A."/>
            <person name="Yang P."/>
            <person name="Yim S.H."/>
            <person name="Zhao X."/>
            <person name="Kasaikina M.V."/>
            <person name="Stoletzki N."/>
            <person name="Peng C."/>
            <person name="Polak P."/>
            <person name="Xiong Z."/>
            <person name="Kiezun A."/>
            <person name="Zhu Y."/>
            <person name="Chen Y."/>
            <person name="Kryukov G.V."/>
            <person name="Zhang Q."/>
            <person name="Peshkin L."/>
            <person name="Yang L."/>
            <person name="Bronson R.T."/>
            <person name="Buffenstein R."/>
            <person name="Wang B."/>
            <person name="Han C."/>
            <person name="Li Q."/>
            <person name="Chen L."/>
            <person name="Zhao W."/>
            <person name="Sunyaev S.R."/>
            <person name="Park T.J."/>
            <person name="Zhang G."/>
            <person name="Wang J."/>
            <person name="Gladyshev V.N."/>
        </authorList>
    </citation>
    <scope>NUCLEOTIDE SEQUENCE [LARGE SCALE GENOMIC DNA]</scope>
</reference>
<name>G5BRI4_HETGA</name>
<dbReference type="STRING" id="10181.G5BRI4"/>
<dbReference type="InterPro" id="IPR000725">
    <property type="entry name" value="Olfact_rcpt"/>
</dbReference>
<dbReference type="SUPFAM" id="SSF81321">
    <property type="entry name" value="Family A G protein-coupled receptor-like"/>
    <property type="match status" value="1"/>
</dbReference>
<dbReference type="OrthoDB" id="9975554at2759"/>
<evidence type="ECO:0000256" key="11">
    <source>
        <dbReference type="ARBA" id="ARBA00053672"/>
    </source>
</evidence>
<dbReference type="Proteomes" id="UP000006813">
    <property type="component" value="Unassembled WGS sequence"/>
</dbReference>
<feature type="transmembrane region" description="Helical" evidence="12">
    <location>
        <begin position="102"/>
        <end position="123"/>
    </location>
</feature>
<evidence type="ECO:0000256" key="3">
    <source>
        <dbReference type="ARBA" id="ARBA00022475"/>
    </source>
</evidence>
<keyword evidence="9 14" id="KW-0675">Receptor</keyword>
<dbReference type="EMBL" id="JH171543">
    <property type="protein sequence ID" value="EHB11895.1"/>
    <property type="molecule type" value="Genomic_DNA"/>
</dbReference>
<proteinExistence type="inferred from homology"/>
<evidence type="ECO:0000313" key="14">
    <source>
        <dbReference type="EMBL" id="EHB11895.1"/>
    </source>
</evidence>
<dbReference type="OMA" id="HMDVHLH"/>
<dbReference type="Gene3D" id="1.20.1070.10">
    <property type="entry name" value="Rhodopsin 7-helix transmembrane proteins"/>
    <property type="match status" value="1"/>
</dbReference>
<evidence type="ECO:0000256" key="6">
    <source>
        <dbReference type="ARBA" id="ARBA00022989"/>
    </source>
</evidence>
<keyword evidence="5 12" id="KW-0812">Transmembrane</keyword>
<dbReference type="PRINTS" id="PR00245">
    <property type="entry name" value="OLFACTORYR"/>
</dbReference>
<evidence type="ECO:0000256" key="12">
    <source>
        <dbReference type="SAM" id="Phobius"/>
    </source>
</evidence>
<dbReference type="FunFam" id="1.10.1220.70:FF:000001">
    <property type="entry name" value="Olfactory receptor"/>
    <property type="match status" value="1"/>
</dbReference>
<evidence type="ECO:0000256" key="7">
    <source>
        <dbReference type="ARBA" id="ARBA00023040"/>
    </source>
</evidence>
<feature type="transmembrane region" description="Helical" evidence="12">
    <location>
        <begin position="210"/>
        <end position="229"/>
    </location>
</feature>
<feature type="transmembrane region" description="Helical" evidence="12">
    <location>
        <begin position="241"/>
        <end position="261"/>
    </location>
</feature>
<keyword evidence="10" id="KW-0807">Transducer</keyword>
<gene>
    <name evidence="14" type="ORF">GW7_20568</name>
</gene>
<dbReference type="Pfam" id="PF13853">
    <property type="entry name" value="7tm_4"/>
    <property type="match status" value="1"/>
</dbReference>
<comment type="function">
    <text evidence="11">Possible taste receptor.</text>
</comment>
<accession>G5BRI4</accession>
<evidence type="ECO:0000256" key="10">
    <source>
        <dbReference type="ARBA" id="ARBA00023224"/>
    </source>
</evidence>
<evidence type="ECO:0000256" key="4">
    <source>
        <dbReference type="ARBA" id="ARBA00022606"/>
    </source>
</evidence>
<protein>
    <submittedName>
        <fullName evidence="14">Olfactory receptor 2C3</fullName>
    </submittedName>
</protein>
<dbReference type="FunFam" id="1.20.1070.10:FF:000015">
    <property type="entry name" value="Olfactory receptor"/>
    <property type="match status" value="1"/>
</dbReference>
<keyword evidence="3" id="KW-1003">Cell membrane</keyword>
<dbReference type="GO" id="GO:0004984">
    <property type="term" value="F:olfactory receptor activity"/>
    <property type="evidence" value="ECO:0007669"/>
    <property type="project" value="InterPro"/>
</dbReference>
<evidence type="ECO:0000256" key="9">
    <source>
        <dbReference type="ARBA" id="ARBA00023170"/>
    </source>
</evidence>
<evidence type="ECO:0000256" key="5">
    <source>
        <dbReference type="ARBA" id="ARBA00022692"/>
    </source>
</evidence>
<dbReference type="InParanoid" id="G5BRI4"/>
<feature type="transmembrane region" description="Helical" evidence="12">
    <location>
        <begin position="7"/>
        <end position="32"/>
    </location>
</feature>
<dbReference type="KEGG" id="hgl:101705785"/>
<dbReference type="AlphaFoldDB" id="G5BRI4"/>
<sequence>MASFYGVSLVGNAVITLLSCMDVHLHTAMYFFLANHSFLDVSFTTSIIPQLLVKLCGLRKTISYARCMAQFYISHCLGATVCILTAIMSYNHYAEVCRPLHYMVLMHLRLCMGLACTSWLNGLSTSLVGSMLTMLLPLCGNNHIYYFFCEIPLIMQLACVGTRLNVLEMYLASFVYMVLPLRLILLSYGHITKAMLSMRMAKGRKPFSTCSSHVAVVSLLCGSIIFMYLKPAMNGFHEQGKFMVLFYTVVMPTLNPLIYTLRNKDMHGVLGHPMLGPCGASGCMARE</sequence>
<evidence type="ECO:0000313" key="15">
    <source>
        <dbReference type="Proteomes" id="UP000006813"/>
    </source>
</evidence>
<comment type="similarity">
    <text evidence="2">Belongs to the G-protein coupled receptor 1 family.</text>
</comment>
<evidence type="ECO:0000256" key="1">
    <source>
        <dbReference type="ARBA" id="ARBA00004651"/>
    </source>
</evidence>
<keyword evidence="4" id="KW-0716">Sensory transduction</keyword>
<keyword evidence="8 12" id="KW-0472">Membrane</keyword>
<feature type="transmembrane region" description="Helical" evidence="12">
    <location>
        <begin position="38"/>
        <end position="57"/>
    </location>
</feature>
<evidence type="ECO:0000256" key="8">
    <source>
        <dbReference type="ARBA" id="ARBA00023136"/>
    </source>
</evidence>
<evidence type="ECO:0000259" key="13">
    <source>
        <dbReference type="PROSITE" id="PS50262"/>
    </source>
</evidence>
<feature type="domain" description="G-protein coupled receptors family 1 profile" evidence="13">
    <location>
        <begin position="11"/>
        <end position="259"/>
    </location>
</feature>